<proteinExistence type="predicted"/>
<dbReference type="EMBL" id="JBHSQW010000015">
    <property type="protein sequence ID" value="MFC5994105.1"/>
    <property type="molecule type" value="Genomic_DNA"/>
</dbReference>
<evidence type="ECO:0000259" key="2">
    <source>
        <dbReference type="Pfam" id="PF13399"/>
    </source>
</evidence>
<evidence type="ECO:0000256" key="1">
    <source>
        <dbReference type="SAM" id="MobiDB-lite"/>
    </source>
</evidence>
<gene>
    <name evidence="3" type="primary">cei</name>
    <name evidence="3" type="ORF">ACFQE5_07755</name>
</gene>
<organism evidence="3 4">
    <name type="scientific">Pseudonocardia hispaniensis</name>
    <dbReference type="NCBI Taxonomy" id="904933"/>
    <lineage>
        <taxon>Bacteria</taxon>
        <taxon>Bacillati</taxon>
        <taxon>Actinomycetota</taxon>
        <taxon>Actinomycetes</taxon>
        <taxon>Pseudonocardiales</taxon>
        <taxon>Pseudonocardiaceae</taxon>
        <taxon>Pseudonocardia</taxon>
    </lineage>
</organism>
<feature type="compositionally biased region" description="Low complexity" evidence="1">
    <location>
        <begin position="185"/>
        <end position="196"/>
    </location>
</feature>
<dbReference type="RefSeq" id="WP_379584144.1">
    <property type="nucleotide sequence ID" value="NZ_JBHSQW010000015.1"/>
</dbReference>
<evidence type="ECO:0000313" key="3">
    <source>
        <dbReference type="EMBL" id="MFC5994105.1"/>
    </source>
</evidence>
<evidence type="ECO:0000313" key="4">
    <source>
        <dbReference type="Proteomes" id="UP001596302"/>
    </source>
</evidence>
<dbReference type="Gene3D" id="3.30.70.2390">
    <property type="match status" value="1"/>
</dbReference>
<dbReference type="Pfam" id="PF13399">
    <property type="entry name" value="LytR_C"/>
    <property type="match status" value="1"/>
</dbReference>
<sequence>MTIRIRPYQRRRSRPMIVTVSALFVAATLTWSIVLISAAGRSGTSACPNPAAGGALGTVLDATALDEVAPLAPDAIKVRVLNGGGQRGQANLVAAQLGDLGFTMAAPPDNDPHYPAGGLSCRGQLRFGPAGEGAAATLAIVLPCTELVRDDRSDETVDVAVGASFGDVNPSRPARDLLDQLTSPASVGGTAVGSAAGDDDPTRPAVDPATLASARAVPC</sequence>
<keyword evidence="4" id="KW-1185">Reference proteome</keyword>
<dbReference type="NCBIfam" id="NF035953">
    <property type="entry name" value="integrity_Cei"/>
    <property type="match status" value="1"/>
</dbReference>
<feature type="region of interest" description="Disordered" evidence="1">
    <location>
        <begin position="181"/>
        <end position="219"/>
    </location>
</feature>
<protein>
    <submittedName>
        <fullName evidence="3">Envelope integrity protein Cei</fullName>
    </submittedName>
</protein>
<accession>A0ABW1J0V6</accession>
<dbReference type="InterPro" id="IPR027381">
    <property type="entry name" value="LytR/CpsA/Psr_C"/>
</dbReference>
<reference evidence="4" key="1">
    <citation type="journal article" date="2019" name="Int. J. Syst. Evol. Microbiol.">
        <title>The Global Catalogue of Microorganisms (GCM) 10K type strain sequencing project: providing services to taxonomists for standard genome sequencing and annotation.</title>
        <authorList>
            <consortium name="The Broad Institute Genomics Platform"/>
            <consortium name="The Broad Institute Genome Sequencing Center for Infectious Disease"/>
            <person name="Wu L."/>
            <person name="Ma J."/>
        </authorList>
    </citation>
    <scope>NUCLEOTIDE SEQUENCE [LARGE SCALE GENOMIC DNA]</scope>
    <source>
        <strain evidence="4">CCM 8391</strain>
    </source>
</reference>
<feature type="domain" description="LytR/CpsA/Psr regulator C-terminal" evidence="2">
    <location>
        <begin position="76"/>
        <end position="165"/>
    </location>
</feature>
<comment type="caution">
    <text evidence="3">The sequence shown here is derived from an EMBL/GenBank/DDBJ whole genome shotgun (WGS) entry which is preliminary data.</text>
</comment>
<dbReference type="Proteomes" id="UP001596302">
    <property type="component" value="Unassembled WGS sequence"/>
</dbReference>
<name>A0ABW1J0V6_9PSEU</name>